<feature type="region of interest" description="Disordered" evidence="1">
    <location>
        <begin position="81"/>
        <end position="115"/>
    </location>
</feature>
<evidence type="ECO:0000256" key="1">
    <source>
        <dbReference type="SAM" id="MobiDB-lite"/>
    </source>
</evidence>
<accession>A0AAV7SBA9</accession>
<name>A0AAV7SBA9_PLEWA</name>
<dbReference type="Proteomes" id="UP001066276">
    <property type="component" value="Chromosome 4_2"/>
</dbReference>
<evidence type="ECO:0000313" key="3">
    <source>
        <dbReference type="Proteomes" id="UP001066276"/>
    </source>
</evidence>
<comment type="caution">
    <text evidence="2">The sequence shown here is derived from an EMBL/GenBank/DDBJ whole genome shotgun (WGS) entry which is preliminary data.</text>
</comment>
<sequence>MTPEAGHHRLENTERAALHRDGGETWRGDQLSCGRRSLTVPVTCIRGDESQRRGRHSYPTVTEGTSGSTFSCTFGGLDATTLRSNTDEEQKPRGDTSARYLAAQYCSASPHPPAH</sequence>
<reference evidence="2" key="1">
    <citation type="journal article" date="2022" name="bioRxiv">
        <title>Sequencing and chromosome-scale assembly of the giantPleurodeles waltlgenome.</title>
        <authorList>
            <person name="Brown T."/>
            <person name="Elewa A."/>
            <person name="Iarovenko S."/>
            <person name="Subramanian E."/>
            <person name="Araus A.J."/>
            <person name="Petzold A."/>
            <person name="Susuki M."/>
            <person name="Suzuki K.-i.T."/>
            <person name="Hayashi T."/>
            <person name="Toyoda A."/>
            <person name="Oliveira C."/>
            <person name="Osipova E."/>
            <person name="Leigh N.D."/>
            <person name="Simon A."/>
            <person name="Yun M.H."/>
        </authorList>
    </citation>
    <scope>NUCLEOTIDE SEQUENCE</scope>
    <source>
        <strain evidence="2">20211129_DDA</strain>
        <tissue evidence="2">Liver</tissue>
    </source>
</reference>
<dbReference type="EMBL" id="JANPWB010000008">
    <property type="protein sequence ID" value="KAJ1160368.1"/>
    <property type="molecule type" value="Genomic_DNA"/>
</dbReference>
<feature type="compositionally biased region" description="Basic and acidic residues" evidence="1">
    <location>
        <begin position="85"/>
        <end position="96"/>
    </location>
</feature>
<feature type="region of interest" description="Disordered" evidence="1">
    <location>
        <begin position="1"/>
        <end position="30"/>
    </location>
</feature>
<dbReference type="AlphaFoldDB" id="A0AAV7SBA9"/>
<evidence type="ECO:0000313" key="2">
    <source>
        <dbReference type="EMBL" id="KAJ1160368.1"/>
    </source>
</evidence>
<protein>
    <submittedName>
        <fullName evidence="2">Uncharacterized protein</fullName>
    </submittedName>
</protein>
<feature type="compositionally biased region" description="Basic and acidic residues" evidence="1">
    <location>
        <begin position="1"/>
        <end position="27"/>
    </location>
</feature>
<keyword evidence="3" id="KW-1185">Reference proteome</keyword>
<gene>
    <name evidence="2" type="ORF">NDU88_000870</name>
</gene>
<organism evidence="2 3">
    <name type="scientific">Pleurodeles waltl</name>
    <name type="common">Iberian ribbed newt</name>
    <dbReference type="NCBI Taxonomy" id="8319"/>
    <lineage>
        <taxon>Eukaryota</taxon>
        <taxon>Metazoa</taxon>
        <taxon>Chordata</taxon>
        <taxon>Craniata</taxon>
        <taxon>Vertebrata</taxon>
        <taxon>Euteleostomi</taxon>
        <taxon>Amphibia</taxon>
        <taxon>Batrachia</taxon>
        <taxon>Caudata</taxon>
        <taxon>Salamandroidea</taxon>
        <taxon>Salamandridae</taxon>
        <taxon>Pleurodelinae</taxon>
        <taxon>Pleurodeles</taxon>
    </lineage>
</organism>
<proteinExistence type="predicted"/>